<keyword evidence="1" id="KW-0732">Signal</keyword>
<feature type="signal peptide" evidence="1">
    <location>
        <begin position="1"/>
        <end position="30"/>
    </location>
</feature>
<evidence type="ECO:0000259" key="2">
    <source>
        <dbReference type="Pfam" id="PF01345"/>
    </source>
</evidence>
<dbReference type="PANTHER" id="PTHR34819:SF3">
    <property type="entry name" value="CELL SURFACE PROTEIN"/>
    <property type="match status" value="1"/>
</dbReference>
<organism evidence="3 4">
    <name type="scientific">Aliivibrio fischeri (strain MJ11)</name>
    <name type="common">Vibrio fischeri</name>
    <dbReference type="NCBI Taxonomy" id="388396"/>
    <lineage>
        <taxon>Bacteria</taxon>
        <taxon>Pseudomonadati</taxon>
        <taxon>Pseudomonadota</taxon>
        <taxon>Gammaproteobacteria</taxon>
        <taxon>Vibrionales</taxon>
        <taxon>Vibrionaceae</taxon>
        <taxon>Aliivibrio</taxon>
    </lineage>
</organism>
<dbReference type="InterPro" id="IPR001434">
    <property type="entry name" value="OmcB-like_DUF11"/>
</dbReference>
<dbReference type="Pfam" id="PF01345">
    <property type="entry name" value="DUF11"/>
    <property type="match status" value="2"/>
</dbReference>
<feature type="chain" id="PRO_5002829967" evidence="1">
    <location>
        <begin position="31"/>
        <end position="3361"/>
    </location>
</feature>
<dbReference type="HOGENOM" id="CLU_224775_0_0_6"/>
<protein>
    <submittedName>
        <fullName evidence="3">Conserved repeat domain protein</fullName>
    </submittedName>
</protein>
<dbReference type="NCBIfam" id="TIGR01451">
    <property type="entry name" value="B_ant_repeat"/>
    <property type="match status" value="5"/>
</dbReference>
<name>B5ETU3_ALIFM</name>
<proteinExistence type="predicted"/>
<feature type="domain" description="DUF11" evidence="2">
    <location>
        <begin position="2406"/>
        <end position="2523"/>
    </location>
</feature>
<gene>
    <name evidence="3" type="ordered locus">VFMJ11_A0562</name>
</gene>
<evidence type="ECO:0000313" key="4">
    <source>
        <dbReference type="Proteomes" id="UP000001857"/>
    </source>
</evidence>
<dbReference type="Proteomes" id="UP000001857">
    <property type="component" value="Chromosome II"/>
</dbReference>
<evidence type="ECO:0000256" key="1">
    <source>
        <dbReference type="SAM" id="SignalP"/>
    </source>
</evidence>
<dbReference type="EMBL" id="CP001133">
    <property type="protein sequence ID" value="ACH64435.1"/>
    <property type="molecule type" value="Genomic_DNA"/>
</dbReference>
<reference evidence="4" key="1">
    <citation type="submission" date="2008-08" db="EMBL/GenBank/DDBJ databases">
        <title>Complete sequence of Vibrio fischeri strain MJ11.</title>
        <authorList>
            <person name="Mandel M.J."/>
            <person name="Stabb E.V."/>
            <person name="Ruby E.G."/>
            <person name="Ferriera S."/>
            <person name="Johnson J."/>
            <person name="Kravitz S."/>
            <person name="Beeson K."/>
            <person name="Sutton G."/>
            <person name="Rogers Y.-H."/>
            <person name="Friedman R."/>
            <person name="Frazier M."/>
            <person name="Venter J.C."/>
        </authorList>
    </citation>
    <scope>NUCLEOTIDE SEQUENCE [LARGE SCALE GENOMIC DNA]</scope>
    <source>
        <strain evidence="4">MJ11</strain>
    </source>
</reference>
<dbReference type="KEGG" id="vfm:VFMJ11_A0562"/>
<dbReference type="PANTHER" id="PTHR34819">
    <property type="entry name" value="LARGE CYSTEINE-RICH PERIPLASMIC PROTEIN OMCB"/>
    <property type="match status" value="1"/>
</dbReference>
<dbReference type="InterPro" id="IPR051172">
    <property type="entry name" value="Chlamydia_OmcB"/>
</dbReference>
<reference evidence="3 4" key="2">
    <citation type="journal article" date="2009" name="Nature">
        <title>A single regulatory gene is sufficient to alter bacterial host range.</title>
        <authorList>
            <person name="Mandel M.J."/>
            <person name="Wollenberg M.S."/>
            <person name="Stabb E.V."/>
            <person name="Visick K.L."/>
            <person name="Ruby E.G."/>
        </authorList>
    </citation>
    <scope>NUCLEOTIDE SEQUENCE [LARGE SCALE GENOMIC DNA]</scope>
    <source>
        <strain evidence="3 4">MJ11</strain>
    </source>
</reference>
<sequence>MKSFLRLNCTLISMMIFFVSSLLQINHVSAADLSVNVSSDTTIYENSSEVAYTITVDNLTSNTIDNISLSADFLSVMSGSELAFQSTEISGKATWFSNKGDFNTSGDLIVSNAKLNSGGTLTYTVLANVSELAQDDISVQATATTDTETIDSNIAIVKPAPYEYSLTLSADKSEYKLSQQITYTLVAQNTGSYKVQHLSINQLFASLSVESIDGTLISPFSSVAISAKKSGGNSDIGSFPSQGDLEVIDAVIDVGGSLTYTIKATVVDTLVGDIVTSAVSNTKDGSINSNELTTPPSNGQLEITLHEFDQTSPYLINGEMLIRLSVENTGGGIVHNYRVQHNIATLLSTLGNDLDEAKYDHTDVQGNPYQSWIAKVDSIGTHSISALNTSGSLSDAVFDDLVSVYPNETIDYLIKTIITPVTVGTINNLIAKVLKSDGTLAGSTSQISTPIDAERVLQTSDSEIKITKDTAQSEYVPGGSVVYDITVENTSNKYFANNLIIVDKLSCIKTEQAGGAGQGNAFKSWKLEVTDGKDKIGTDAGKFNYGASQTGDLAISPDIAPGKKVTYKLTAIVNDTSVGTIIDDDPSCADDVSEGGTGVEMPDDSLSVTKDVDSYYYSAGQLLTYTIKVTNNGDGFANQVPVVDDLASIMVDSINGTPVPAYSSWAITANAEHIDGTPATSTDTGIVGVITSPDILDVEATIEPKTIVTYTVKARTSTTANGTITNEVIVDGKAIADRGSVPRDFTVSINKSVKVNGATSFSGEQTSYSKPATEITYQLVLKNDKSNGYATNVNVTDPISTIQADMLEPDNTLMPVFTTWTIDVDKEVVDTAGLSAQEEADLLAATDVGIVENNKDLDTTAQIPPNVRIIYTITAQIDRTNPNKIVWGSFNNIATVTTPDNGKSNSDNAWVRPKDPDVFVTKTSSNEHFEIGKEVTFDIYVFNKGAGFANDVDVKDDIIGMDVFEPGWKIEASTEGHLNSGSFADDKSNWQDGNNINSKIDIDPQESAGSFGGMGYVVYSVTGVVKSDYAKEEISNTAEIHDPATGTDHSSTAEIGKDVVTEKFNVSILKTSDKVKVVPGEDITYTITLFNNSSTITADRLTVADLMSEIKSVLANDKDDHFQDDLDKSPFEYWQIKLDGESAFGPSTNEDFIYPIKGSGDTLELAPQEAKIFQIKAKVKDNYVGTVISGSQTNLLPNDAYVYRDFGEVDEASHVSHHENEIAWNGADTIRNLLVNGSPNQYYSPGDELTYTVKVLSKTGYLNNHKVLEDILGLNVLLMDGSSANPFLDTFSVTVDKDDTNGGKGTTNGTLDGVVEDNKNIDTTIDVAGGDYVLYTVKGIVRNDAVGDITIGGITVRPNEFHLTFSKEVDELNYKPGEALTYHLIITNDGKGNAYDIPVLDEISKVQVELVDGTMGSAFLPGWTIDPQVSGDAPGSNVQVGTTTDGRDLNTRASIPAGATIDYVVTTTVNPTATGDIINILSVNGDRVSALSKPDAQKFEYSKSILAYYDTDGVTKLSSGLAGYKPDGFIEYQIEITNDNEVHLNDITITDRIRSIKTDCYNVTTGSIEQCPAFDSWQIVTETDRSPISNPGHVQDNRDIDTEFDLAAKSSDPLGSYVRYKIKAHIVENAVGEFKNSALIDGRHTVTSDRSVMLPVALNKLHKAYSDNALTSVKKTYNHQTDQQKVFYHLRIENTGDGLEYGKALIEKFSELKVRLAQTAVGQGNNDKASVYQPNGWTVTATTSGEPTTSIGGFVGGNNADIDIPSVSIAPNGWIDFVMESQIRDDSLDAIKITPTYGGSNLPKSNITSDPSGLEVTKTIISVGGKPYSPGDTYKPGDTVEYQFIVKNIQPVWRDNTIIQDLLSEIKVEVIGGGIESALINTNITDVVTTGLNGSVDTKPLDYDPKGDVDIKEADGLDIAPMEEITFTITGQIRTDAVGIVDANTAIGGNNTVNTDPIPPVAPKLVFEKLVTNTTADSSTCSFPSSTGSGCQYNPSGQVTYEVIVRNDGEGTANDVVIKDIVSSIKTSDGGSAFSLTNVHLLEQPDPSRFSITGQYEGTSDLNATFDLMSGDKVKFEISGTVSNDATGSITNIAQVDGTNTNDVTLDAGTAKIIAIKQSDIDSYTPGQSINYTIRILNKSDTNTEVTIVDPISSFMVETADGTMKSALESWTIASKVISDGDHDSTPSYTDISSLPTSGDINSVIKMAARHLDSTLTEVEIKITGVIRKDAIGQFTNTVTINGADYRVDVGYIVPEKGELTVSKSATKTPATYVPGEVIGFDVEVENIGGGYLTNVNISDLSKSIKTDFAEQARDGQVFAQWDITNITVVGAEPSLSQPISGSEITGSSGYEVNYNIAPSHKIQLHLEGQVNDKAMGDITNIVNVTDAENKLKRAEATYTPELAALTVSKTVDKPVYEAGDTLTYTIKVTNTTGAWAKDVQISDFLSKIESTTIDGTTITAFDPNSITISGSSLTGETTIPTIHSGDINGTIEIAPNDELTITLSATLLPTIHGEVKNTVTVELDGVSQTAEAISVPIIPTVILTKEAPVEFYVPGESSDFIITVKNETNGFADDIKVDDIISALTVETIDGITEQAFSHWVLDVEANDPNTVITRTSATINEDIEVNIDLAPLDTVTFTVSGDVNQKAVGIIKNTAVMDFNGVTITKEAELKPELQSVSFEKTLKDGTQEGNYVAGEEAEFHITLVNNAASFAQNIKVTDLISDLKVTTILGGTEDAFSSWRIDYEIQNDKYDTTTIDPLPIGSDLDVTINLAPNATVDFIVSGVVNPDALGEISNTASMDDGTTSIDSTAILKPEEVVLMVKKVADKSEYTNDDDEITFTLGVTNRGSSDVTGVRLVDEISKLQGANGNPLFTEWTAKIIEFPSGAVVDTQSSVDLDSTQTLKAYEGNAFEIIIVGQISKGLDDDITNTFTATTPGGITAEDSVTIHVKKFADNEGELQVTKQALKDSAQVGDVIEYEVIIENHNEAEFKGVKLEDRYPSGFQYVEGSTEITNSGPDGQFDTFDDVFNTQEPSITNVLTFNIGDMLAYGSSGSTVQEKVRVRYLLRVTVGATFGSYVNTAYAMTPAEGMTSGPLQIKSNMSSATVEITPDKLFDTASIIGKVFEDHNGDGYQAEATAYEIKITADIPRSAYVSNSTTLEILGQEENVSESDIAPINKSIVIDHLFGLSRNRTLPEGNKAVLQFATITKDKFDFTVETEDGTHILFKKDDSVITNHTGDRQEGLTGENLNVTRNLYKDGDHYLWEIIIENMGLYEDGIPGVRLLTVEGIIIETDQYGRYHVPDQWVLDKKGKQFLVKVDSDSLPTGMTVISENPKVLRITPHALTKFNFSVQSEEKNNSK</sequence>
<feature type="domain" description="DUF11" evidence="2">
    <location>
        <begin position="2960"/>
        <end position="3084"/>
    </location>
</feature>
<accession>B5ETU3</accession>
<evidence type="ECO:0000313" key="3">
    <source>
        <dbReference type="EMBL" id="ACH64435.1"/>
    </source>
</evidence>
<dbReference type="InterPro" id="IPR047589">
    <property type="entry name" value="DUF11_rpt"/>
</dbReference>
<dbReference type="RefSeq" id="WP_012535508.1">
    <property type="nucleotide sequence ID" value="NC_011186.1"/>
</dbReference>
<dbReference type="Gene3D" id="2.60.40.740">
    <property type="match status" value="2"/>
</dbReference>